<evidence type="ECO:0000259" key="2">
    <source>
        <dbReference type="Pfam" id="PF14368"/>
    </source>
</evidence>
<dbReference type="PANTHER" id="PTHR33286:SF32">
    <property type="entry name" value="BIFUNCTIONAL INHIBITOR_PLANT LIPID TRANSFER PROTEIN_SEED STORAGE HELICAL DOMAIN-CONTAINING PROTEIN"/>
    <property type="match status" value="1"/>
</dbReference>
<dbReference type="Gene3D" id="1.10.110.10">
    <property type="entry name" value="Plant lipid-transfer and hydrophobic proteins"/>
    <property type="match status" value="1"/>
</dbReference>
<protein>
    <recommendedName>
        <fullName evidence="2">Bifunctional inhibitor/plant lipid transfer protein/seed storage helical domain-containing protein</fullName>
    </recommendedName>
</protein>
<name>A0AAU9PTW7_9ASTR</name>
<proteinExistence type="predicted"/>
<organism evidence="3 4">
    <name type="scientific">Lactuca virosa</name>
    <dbReference type="NCBI Taxonomy" id="75947"/>
    <lineage>
        <taxon>Eukaryota</taxon>
        <taxon>Viridiplantae</taxon>
        <taxon>Streptophyta</taxon>
        <taxon>Embryophyta</taxon>
        <taxon>Tracheophyta</taxon>
        <taxon>Spermatophyta</taxon>
        <taxon>Magnoliopsida</taxon>
        <taxon>eudicotyledons</taxon>
        <taxon>Gunneridae</taxon>
        <taxon>Pentapetalae</taxon>
        <taxon>asterids</taxon>
        <taxon>campanulids</taxon>
        <taxon>Asterales</taxon>
        <taxon>Asteraceae</taxon>
        <taxon>Cichorioideae</taxon>
        <taxon>Cichorieae</taxon>
        <taxon>Lactucinae</taxon>
        <taxon>Lactuca</taxon>
    </lineage>
</organism>
<evidence type="ECO:0000313" key="3">
    <source>
        <dbReference type="EMBL" id="CAH1453847.1"/>
    </source>
</evidence>
<keyword evidence="1" id="KW-0732">Signal</keyword>
<keyword evidence="4" id="KW-1185">Reference proteome</keyword>
<dbReference type="Proteomes" id="UP001157418">
    <property type="component" value="Unassembled WGS sequence"/>
</dbReference>
<feature type="signal peptide" evidence="1">
    <location>
        <begin position="1"/>
        <end position="26"/>
    </location>
</feature>
<feature type="domain" description="Bifunctional inhibitor/plant lipid transfer protein/seed storage helical" evidence="2">
    <location>
        <begin position="22"/>
        <end position="105"/>
    </location>
</feature>
<dbReference type="AlphaFoldDB" id="A0AAU9PTW7"/>
<dbReference type="Pfam" id="PF14368">
    <property type="entry name" value="LTP_2"/>
    <property type="match status" value="1"/>
</dbReference>
<feature type="chain" id="PRO_5043773494" description="Bifunctional inhibitor/plant lipid transfer protein/seed storage helical domain-containing protein" evidence="1">
    <location>
        <begin position="27"/>
        <end position="111"/>
    </location>
</feature>
<reference evidence="3 4" key="1">
    <citation type="submission" date="2022-01" db="EMBL/GenBank/DDBJ databases">
        <authorList>
            <person name="Xiong W."/>
            <person name="Schranz E."/>
        </authorList>
    </citation>
    <scope>NUCLEOTIDE SEQUENCE [LARGE SCALE GENOMIC DNA]</scope>
</reference>
<evidence type="ECO:0000313" key="4">
    <source>
        <dbReference type="Proteomes" id="UP001157418"/>
    </source>
</evidence>
<evidence type="ECO:0000256" key="1">
    <source>
        <dbReference type="SAM" id="SignalP"/>
    </source>
</evidence>
<dbReference type="SUPFAM" id="SSF47699">
    <property type="entry name" value="Bifunctional inhibitor/lipid-transfer protein/seed storage 2S albumin"/>
    <property type="match status" value="1"/>
</dbReference>
<dbReference type="EMBL" id="CAKMRJ010005745">
    <property type="protein sequence ID" value="CAH1453847.1"/>
    <property type="molecule type" value="Genomic_DNA"/>
</dbReference>
<dbReference type="InterPro" id="IPR036312">
    <property type="entry name" value="Bifun_inhib/LTP/seed_sf"/>
</dbReference>
<dbReference type="InterPro" id="IPR016140">
    <property type="entry name" value="Bifunc_inhib/LTP/seed_store"/>
</dbReference>
<gene>
    <name evidence="3" type="ORF">LVIROSA_LOCUS39061</name>
</gene>
<dbReference type="PANTHER" id="PTHR33286">
    <property type="entry name" value="BIFUNCTIONAL INHIBITOR/LIPID-TRANSFER PROTEIN/SEED STORAGE 2S ALBUMIN SUPERFAMILY PROTEIN"/>
    <property type="match status" value="1"/>
</dbReference>
<accession>A0AAU9PTW7</accession>
<sequence length="111" mass="11767">MGGGVANIMLVMMVVLAVSELNPATGAGPSAVECREERRLAINACKSLLHGGLPSPQCCQRARVSHAECICPDVTPALLAIIGNVNRAIRLIESCHRRVPHHFKCGCVTTP</sequence>
<comment type="caution">
    <text evidence="3">The sequence shown here is derived from an EMBL/GenBank/DDBJ whole genome shotgun (WGS) entry which is preliminary data.</text>
</comment>